<dbReference type="InterPro" id="IPR006805">
    <property type="entry name" value="Anth_synth_I_N"/>
</dbReference>
<dbReference type="EC" id="4.1.3.27" evidence="2"/>
<dbReference type="NCBIfam" id="TIGR01815">
    <property type="entry name" value="TrpE-clade3"/>
    <property type="match status" value="1"/>
</dbReference>
<dbReference type="InterPro" id="IPR010112">
    <property type="entry name" value="TrpE-G_bact"/>
</dbReference>
<dbReference type="PRINTS" id="PR00097">
    <property type="entry name" value="ANTSNTHASEII"/>
</dbReference>
<feature type="domain" description="Anthranilate synthase component I N-terminal" evidence="5">
    <location>
        <begin position="40"/>
        <end position="207"/>
    </location>
</feature>
<evidence type="ECO:0000259" key="3">
    <source>
        <dbReference type="Pfam" id="PF00117"/>
    </source>
</evidence>
<keyword evidence="1" id="KW-0315">Glutamine amidotransferase</keyword>
<accession>A0ABS4JJE7</accession>
<dbReference type="InterPro" id="IPR005801">
    <property type="entry name" value="ADC_synthase"/>
</dbReference>
<dbReference type="PANTHER" id="PTHR11236:SF9">
    <property type="entry name" value="ANTHRANILATE SYNTHASE COMPONENT 1"/>
    <property type="match status" value="1"/>
</dbReference>
<dbReference type="Pfam" id="PF00425">
    <property type="entry name" value="Chorismate_bind"/>
    <property type="match status" value="1"/>
</dbReference>
<dbReference type="PIRSF" id="PIRSF036934">
    <property type="entry name" value="TrpE-G"/>
    <property type="match status" value="1"/>
</dbReference>
<dbReference type="NCBIfam" id="NF010081">
    <property type="entry name" value="PRK13566.1"/>
    <property type="match status" value="1"/>
</dbReference>
<dbReference type="InterPro" id="IPR029062">
    <property type="entry name" value="Class_I_gatase-like"/>
</dbReference>
<dbReference type="Gene3D" id="3.60.120.10">
    <property type="entry name" value="Anthranilate synthase"/>
    <property type="match status" value="1"/>
</dbReference>
<feature type="domain" description="Glutamine amidotransferase" evidence="3">
    <location>
        <begin position="532"/>
        <end position="707"/>
    </location>
</feature>
<keyword evidence="7" id="KW-1185">Reference proteome</keyword>
<evidence type="ECO:0000256" key="2">
    <source>
        <dbReference type="PIRNR" id="PIRNR036934"/>
    </source>
</evidence>
<dbReference type="SUPFAM" id="SSF52317">
    <property type="entry name" value="Class I glutamine amidotransferase-like"/>
    <property type="match status" value="1"/>
</dbReference>
<comment type="pathway">
    <text evidence="2">Amino-acid biosynthesis; L-tryptophan biosynthesis; L-tryptophan from chorismate: step 1/5.</text>
</comment>
<dbReference type="SUPFAM" id="SSF56322">
    <property type="entry name" value="ADC synthase"/>
    <property type="match status" value="1"/>
</dbReference>
<keyword evidence="2 6" id="KW-0456">Lyase</keyword>
<sequence>MGILTDTLINNESYVTQQGIHVRRKYISNSIDVALDYVLKQLDTKKGALFSSTYEYPGRYTRWDIGFINPPLEIRTLANQFKINALNPKGIRLLEMIKVHLLEQKHIECIQNTDTRLEGAIKLSNEIFFEENRSQQSSIFTLIRNIRDIFYSTEDSFLGLYGAFGYDLIFQFERMELKHKREGKFSELVLYLPDEITIIDHQMESAYTLDYEFSYGALSTEGESREAFSVQVVDPPRGPEPAYCEGKYAGLVQEALKSFEVGDLFEVVPTHAFYEKCKDRPTDIYSRLKVINPSPYGFIVNLGEEEEFLIGSSPEMYVRVTGDRIETCPISGTIKRGKDAIEDAERIRELLNSAKDEAELTMCTDVDRNDKSRICIPGSVKVIGRRQPEMYSHLIHTVDHVEGILEPQFDSLDAFITHMWAVTITGAPKRAAVKWIEEHEEASREFYGGAVGYLSFNGSINTGLILRTIHVKKDVAKIQVGATLLCESVPEDEEAETLTKAAALIQAIRGERRASRFEEFSFQDVGRGKQILIVDHEDSFVHTLGNYFKQSGAKVVTLRTESAWTYLQDHSFDLVVLSPGPGRPHDFQLSRTIAICLDKKIPVFGVCLGLQGIVEYFGGELDVLGFPRHGKKMDIHFVQKDEQSSIIFKDIQHVKAGLYHSLYAKQVPEALKITATTEDGIVMGIEHNELPVWAVQFHPESIMSAHEFAGQRMIANVLHAVNKV</sequence>
<dbReference type="CDD" id="cd01743">
    <property type="entry name" value="GATase1_Anthranilate_Synthase"/>
    <property type="match status" value="1"/>
</dbReference>
<dbReference type="RefSeq" id="WP_209862203.1">
    <property type="nucleotide sequence ID" value="NZ_JAGGLD010000003.1"/>
</dbReference>
<dbReference type="InterPro" id="IPR015890">
    <property type="entry name" value="Chorismate_C"/>
</dbReference>
<keyword evidence="2" id="KW-0028">Amino-acid biosynthesis</keyword>
<dbReference type="GO" id="GO:0004049">
    <property type="term" value="F:anthranilate synthase activity"/>
    <property type="evidence" value="ECO:0007669"/>
    <property type="project" value="UniProtKB-EC"/>
</dbReference>
<comment type="caution">
    <text evidence="6">The sequence shown here is derived from an EMBL/GenBank/DDBJ whole genome shotgun (WGS) entry which is preliminary data.</text>
</comment>
<evidence type="ECO:0000313" key="7">
    <source>
        <dbReference type="Proteomes" id="UP001519288"/>
    </source>
</evidence>
<dbReference type="PROSITE" id="PS51273">
    <property type="entry name" value="GATASE_TYPE_1"/>
    <property type="match status" value="1"/>
</dbReference>
<comment type="catalytic activity">
    <reaction evidence="2">
        <text>chorismate + L-glutamine = anthranilate + pyruvate + L-glutamate + H(+)</text>
        <dbReference type="Rhea" id="RHEA:21732"/>
        <dbReference type="ChEBI" id="CHEBI:15361"/>
        <dbReference type="ChEBI" id="CHEBI:15378"/>
        <dbReference type="ChEBI" id="CHEBI:16567"/>
        <dbReference type="ChEBI" id="CHEBI:29748"/>
        <dbReference type="ChEBI" id="CHEBI:29985"/>
        <dbReference type="ChEBI" id="CHEBI:58359"/>
        <dbReference type="EC" id="4.1.3.27"/>
    </reaction>
</comment>
<reference evidence="6 7" key="1">
    <citation type="submission" date="2021-03" db="EMBL/GenBank/DDBJ databases">
        <title>Genomic Encyclopedia of Type Strains, Phase IV (KMG-IV): sequencing the most valuable type-strain genomes for metagenomic binning, comparative biology and taxonomic classification.</title>
        <authorList>
            <person name="Goeker M."/>
        </authorList>
    </citation>
    <scope>NUCLEOTIDE SEQUENCE [LARGE SCALE GENOMIC DNA]</scope>
    <source>
        <strain evidence="6 7">DSM 26806</strain>
    </source>
</reference>
<gene>
    <name evidence="6" type="ORF">J2Z69_002284</name>
</gene>
<dbReference type="PANTHER" id="PTHR11236">
    <property type="entry name" value="AMINOBENZOATE/ANTHRANILATE SYNTHASE"/>
    <property type="match status" value="1"/>
</dbReference>
<proteinExistence type="predicted"/>
<dbReference type="PRINTS" id="PR00096">
    <property type="entry name" value="GATASE"/>
</dbReference>
<dbReference type="Gene3D" id="3.40.50.880">
    <property type="match status" value="1"/>
</dbReference>
<dbReference type="InterPro" id="IPR017926">
    <property type="entry name" value="GATASE"/>
</dbReference>
<dbReference type="EMBL" id="JAGGLD010000003">
    <property type="protein sequence ID" value="MBP2001241.1"/>
    <property type="molecule type" value="Genomic_DNA"/>
</dbReference>
<dbReference type="InterPro" id="IPR019999">
    <property type="entry name" value="Anth_synth_I-like"/>
</dbReference>
<evidence type="ECO:0000313" key="6">
    <source>
        <dbReference type="EMBL" id="MBP2001241.1"/>
    </source>
</evidence>
<dbReference type="InterPro" id="IPR006221">
    <property type="entry name" value="TrpG/PapA_dom"/>
</dbReference>
<name>A0ABS4JJE7_9BACL</name>
<evidence type="ECO:0000259" key="4">
    <source>
        <dbReference type="Pfam" id="PF00425"/>
    </source>
</evidence>
<keyword evidence="2" id="KW-0822">Tryptophan biosynthesis</keyword>
<protein>
    <recommendedName>
        <fullName evidence="2">Anthranilate synthase</fullName>
        <ecNumber evidence="2">4.1.3.27</ecNumber>
    </recommendedName>
</protein>
<dbReference type="Pfam" id="PF04715">
    <property type="entry name" value="Anth_synt_I_N"/>
    <property type="match status" value="1"/>
</dbReference>
<dbReference type="Proteomes" id="UP001519288">
    <property type="component" value="Unassembled WGS sequence"/>
</dbReference>
<feature type="domain" description="Chorismate-utilising enzyme C-terminal" evidence="4">
    <location>
        <begin position="247"/>
        <end position="500"/>
    </location>
</feature>
<evidence type="ECO:0000256" key="1">
    <source>
        <dbReference type="ARBA" id="ARBA00022962"/>
    </source>
</evidence>
<organism evidence="6 7">
    <name type="scientific">Paenibacillus shirakamiensis</name>
    <dbReference type="NCBI Taxonomy" id="1265935"/>
    <lineage>
        <taxon>Bacteria</taxon>
        <taxon>Bacillati</taxon>
        <taxon>Bacillota</taxon>
        <taxon>Bacilli</taxon>
        <taxon>Bacillales</taxon>
        <taxon>Paenibacillaceae</taxon>
        <taxon>Paenibacillus</taxon>
    </lineage>
</organism>
<dbReference type="Pfam" id="PF00117">
    <property type="entry name" value="GATase"/>
    <property type="match status" value="1"/>
</dbReference>
<evidence type="ECO:0000259" key="5">
    <source>
        <dbReference type="Pfam" id="PF04715"/>
    </source>
</evidence>
<keyword evidence="2" id="KW-0057">Aromatic amino acid biosynthesis</keyword>